<dbReference type="EMBL" id="QZAR01000120">
    <property type="protein sequence ID" value="THW87652.1"/>
    <property type="molecule type" value="Genomic_DNA"/>
</dbReference>
<feature type="domain" description="SP-RING-type" evidence="12">
    <location>
        <begin position="342"/>
        <end position="432"/>
    </location>
</feature>
<comment type="subcellular location">
    <subcellularLocation>
        <location evidence="1">Nucleus</location>
    </subcellularLocation>
</comment>
<feature type="region of interest" description="Disordered" evidence="11">
    <location>
        <begin position="71"/>
        <end position="107"/>
    </location>
</feature>
<evidence type="ECO:0000313" key="14">
    <source>
        <dbReference type="Proteomes" id="UP000304928"/>
    </source>
</evidence>
<dbReference type="PANTHER" id="PTHR21330">
    <property type="entry name" value="E3 SUMO-PROTEIN LIGASE NSE2"/>
    <property type="match status" value="1"/>
</dbReference>
<accession>A0A4S9B4E9</accession>
<sequence length="508" mass="56908">MQVLGALNSRMNMKEGRNDGRGSGLRDKWKELGLAFAGARPERVFLKFDFGQLPISSVVFALQTHRIMSHRTRHSTVASTPARGAAGRASTLGSTQRSGTNELPPYEPLQHPLSVASRDKLRVLANPNKFQANHNLLAEVISCLSEAAAEINEALSSKEKALEKARKARNDEDPAASQRRVEEMETAHEELQTKVDDMTAQMDKDVRKMIDVDNTIEEMQHTLTNLIKDVSNAATQRTQRSQRGVDEEEYPDFDPTDPTNATQRPLAVSSLFTERISRARDRYTGQNMTERYSKNNHYVGFKSIVHDVRYNQNEDNPLPPAHLWFREDRPPHGETALGAEYSDDDLQIAKETISTKCPLTLQEFRDPVTSRKCPHSFEREAITSMIEMPSNPIRTEGVKAVQCPVGGCQSILTTSDLHSDPVLKRKIARLQKANRDAEEDSDEEGGNRPHSIASDDDDAMDVDAGETPVQRLKKERLSGRMSALPPASSQRRRGRSEVLTLMDDDEDE</sequence>
<protein>
    <recommendedName>
        <fullName evidence="12">SP-RING-type domain-containing protein</fullName>
    </recommendedName>
</protein>
<dbReference type="Proteomes" id="UP000304928">
    <property type="component" value="Unassembled WGS sequence"/>
</dbReference>
<dbReference type="InterPro" id="IPR004181">
    <property type="entry name" value="Znf_MIZ"/>
</dbReference>
<feature type="region of interest" description="Disordered" evidence="11">
    <location>
        <begin position="233"/>
        <end position="263"/>
    </location>
</feature>
<dbReference type="GO" id="GO:0008270">
    <property type="term" value="F:zinc ion binding"/>
    <property type="evidence" value="ECO:0007669"/>
    <property type="project" value="UniProtKB-KW"/>
</dbReference>
<dbReference type="UniPathway" id="UPA00886"/>
<evidence type="ECO:0000256" key="2">
    <source>
        <dbReference type="ARBA" id="ARBA00004718"/>
    </source>
</evidence>
<evidence type="ECO:0000256" key="11">
    <source>
        <dbReference type="SAM" id="MobiDB-lite"/>
    </source>
</evidence>
<dbReference type="GO" id="GO:0000724">
    <property type="term" value="P:double-strand break repair via homologous recombination"/>
    <property type="evidence" value="ECO:0007669"/>
    <property type="project" value="InterPro"/>
</dbReference>
<comment type="pathway">
    <text evidence="2">Protein modification; protein sumoylation.</text>
</comment>
<keyword evidence="6 10" id="KW-0863">Zinc-finger</keyword>
<feature type="compositionally biased region" description="Acidic residues" evidence="11">
    <location>
        <begin position="246"/>
        <end position="255"/>
    </location>
</feature>
<keyword evidence="7" id="KW-0833">Ubl conjugation pathway</keyword>
<proteinExistence type="inferred from homology"/>
<name>A0A4S9B4E9_AURPU</name>
<feature type="compositionally biased region" description="Basic and acidic residues" evidence="11">
    <location>
        <begin position="12"/>
        <end position="24"/>
    </location>
</feature>
<feature type="region of interest" description="Disordered" evidence="11">
    <location>
        <begin position="1"/>
        <end position="24"/>
    </location>
</feature>
<dbReference type="InterPro" id="IPR026846">
    <property type="entry name" value="Nse2(Mms21)"/>
</dbReference>
<evidence type="ECO:0000259" key="12">
    <source>
        <dbReference type="PROSITE" id="PS51044"/>
    </source>
</evidence>
<dbReference type="PROSITE" id="PS51044">
    <property type="entry name" value="ZF_SP_RING"/>
    <property type="match status" value="1"/>
</dbReference>
<keyword evidence="8" id="KW-0862">Zinc</keyword>
<dbReference type="AlphaFoldDB" id="A0A4S9B4E9"/>
<dbReference type="GO" id="GO:0030915">
    <property type="term" value="C:Smc5-Smc6 complex"/>
    <property type="evidence" value="ECO:0007669"/>
    <property type="project" value="InterPro"/>
</dbReference>
<evidence type="ECO:0000256" key="6">
    <source>
        <dbReference type="ARBA" id="ARBA00022771"/>
    </source>
</evidence>
<feature type="compositionally biased region" description="Polar residues" evidence="11">
    <location>
        <begin position="91"/>
        <end position="101"/>
    </location>
</feature>
<dbReference type="Gene3D" id="3.30.40.10">
    <property type="entry name" value="Zinc/RING finger domain, C3HC4 (zinc finger)"/>
    <property type="match status" value="1"/>
</dbReference>
<reference evidence="13 14" key="1">
    <citation type="submission" date="2018-10" db="EMBL/GenBank/DDBJ databases">
        <title>Fifty Aureobasidium pullulans genomes reveal a recombining polyextremotolerant generalist.</title>
        <authorList>
            <person name="Gostincar C."/>
            <person name="Turk M."/>
            <person name="Zajc J."/>
            <person name="Gunde-Cimerman N."/>
        </authorList>
    </citation>
    <scope>NUCLEOTIDE SEQUENCE [LARGE SCALE GENOMIC DNA]</scope>
    <source>
        <strain evidence="13 14">EXF-10507</strain>
    </source>
</reference>
<evidence type="ECO:0000256" key="7">
    <source>
        <dbReference type="ARBA" id="ARBA00022786"/>
    </source>
</evidence>
<dbReference type="SUPFAM" id="SSF57850">
    <property type="entry name" value="RING/U-box"/>
    <property type="match status" value="1"/>
</dbReference>
<keyword evidence="5" id="KW-0479">Metal-binding</keyword>
<feature type="compositionally biased region" description="Acidic residues" evidence="11">
    <location>
        <begin position="454"/>
        <end position="464"/>
    </location>
</feature>
<evidence type="ECO:0000256" key="3">
    <source>
        <dbReference type="ARBA" id="ARBA00008212"/>
    </source>
</evidence>
<dbReference type="GO" id="GO:0005634">
    <property type="term" value="C:nucleus"/>
    <property type="evidence" value="ECO:0007669"/>
    <property type="project" value="UniProtKB-SubCell"/>
</dbReference>
<gene>
    <name evidence="13" type="ORF">D6D15_06537</name>
</gene>
<feature type="compositionally biased region" description="Polar residues" evidence="11">
    <location>
        <begin position="233"/>
        <end position="242"/>
    </location>
</feature>
<dbReference type="InterPro" id="IPR013083">
    <property type="entry name" value="Znf_RING/FYVE/PHD"/>
</dbReference>
<dbReference type="Pfam" id="PF11789">
    <property type="entry name" value="zf-Nse"/>
    <property type="match status" value="1"/>
</dbReference>
<comment type="similarity">
    <text evidence="3">Belongs to the NSE2 family.</text>
</comment>
<evidence type="ECO:0000256" key="5">
    <source>
        <dbReference type="ARBA" id="ARBA00022723"/>
    </source>
</evidence>
<keyword evidence="9" id="KW-0539">Nucleus</keyword>
<keyword evidence="4" id="KW-0808">Transferase</keyword>
<evidence type="ECO:0000256" key="8">
    <source>
        <dbReference type="ARBA" id="ARBA00022833"/>
    </source>
</evidence>
<evidence type="ECO:0000313" key="13">
    <source>
        <dbReference type="EMBL" id="THW87652.1"/>
    </source>
</evidence>
<evidence type="ECO:0000256" key="4">
    <source>
        <dbReference type="ARBA" id="ARBA00022679"/>
    </source>
</evidence>
<dbReference type="GO" id="GO:0061665">
    <property type="term" value="F:SUMO ligase activity"/>
    <property type="evidence" value="ECO:0007669"/>
    <property type="project" value="TreeGrafter"/>
</dbReference>
<dbReference type="CDD" id="cd16651">
    <property type="entry name" value="SPL-RING_NSE2"/>
    <property type="match status" value="1"/>
</dbReference>
<dbReference type="GO" id="GO:0016925">
    <property type="term" value="P:protein sumoylation"/>
    <property type="evidence" value="ECO:0007669"/>
    <property type="project" value="UniProtKB-UniPathway"/>
</dbReference>
<evidence type="ECO:0000256" key="1">
    <source>
        <dbReference type="ARBA" id="ARBA00004123"/>
    </source>
</evidence>
<organism evidence="13 14">
    <name type="scientific">Aureobasidium pullulans</name>
    <name type="common">Black yeast</name>
    <name type="synonym">Pullularia pullulans</name>
    <dbReference type="NCBI Taxonomy" id="5580"/>
    <lineage>
        <taxon>Eukaryota</taxon>
        <taxon>Fungi</taxon>
        <taxon>Dikarya</taxon>
        <taxon>Ascomycota</taxon>
        <taxon>Pezizomycotina</taxon>
        <taxon>Dothideomycetes</taxon>
        <taxon>Dothideomycetidae</taxon>
        <taxon>Dothideales</taxon>
        <taxon>Saccotheciaceae</taxon>
        <taxon>Aureobasidium</taxon>
    </lineage>
</organism>
<comment type="caution">
    <text evidence="13">The sequence shown here is derived from an EMBL/GenBank/DDBJ whole genome shotgun (WGS) entry which is preliminary data.</text>
</comment>
<feature type="region of interest" description="Disordered" evidence="11">
    <location>
        <begin position="165"/>
        <end position="184"/>
    </location>
</feature>
<evidence type="ECO:0000256" key="10">
    <source>
        <dbReference type="PROSITE-ProRule" id="PRU00452"/>
    </source>
</evidence>
<evidence type="ECO:0000256" key="9">
    <source>
        <dbReference type="ARBA" id="ARBA00023242"/>
    </source>
</evidence>
<dbReference type="PANTHER" id="PTHR21330:SF1">
    <property type="entry name" value="E3 SUMO-PROTEIN LIGASE NSE2"/>
    <property type="match status" value="1"/>
</dbReference>
<feature type="region of interest" description="Disordered" evidence="11">
    <location>
        <begin position="432"/>
        <end position="508"/>
    </location>
</feature>